<dbReference type="PANTHER" id="PTHR33722:SF3">
    <property type="entry name" value="CATION CHANNEL SPERM-ASSOCIATED AUXILIARY SUBUNIT EPSILON"/>
    <property type="match status" value="1"/>
</dbReference>
<evidence type="ECO:0000256" key="14">
    <source>
        <dbReference type="SAM" id="SignalP"/>
    </source>
</evidence>
<comment type="caution">
    <text evidence="16">The sequence shown here is derived from an EMBL/GenBank/DDBJ whole genome shotgun (WGS) entry which is preliminary data.</text>
</comment>
<evidence type="ECO:0000256" key="1">
    <source>
        <dbReference type="ARBA" id="ARBA00010246"/>
    </source>
</evidence>
<dbReference type="GO" id="GO:0097228">
    <property type="term" value="C:sperm principal piece"/>
    <property type="evidence" value="ECO:0007669"/>
    <property type="project" value="TreeGrafter"/>
</dbReference>
<keyword evidence="3 13" id="KW-0812">Transmembrane</keyword>
<dbReference type="GO" id="GO:0048240">
    <property type="term" value="P:sperm capacitation"/>
    <property type="evidence" value="ECO:0007669"/>
    <property type="project" value="TreeGrafter"/>
</dbReference>
<evidence type="ECO:0000256" key="3">
    <source>
        <dbReference type="ARBA" id="ARBA00022692"/>
    </source>
</evidence>
<evidence type="ECO:0000256" key="11">
    <source>
        <dbReference type="ARBA" id="ARBA00023273"/>
    </source>
</evidence>
<keyword evidence="17" id="KW-1185">Reference proteome</keyword>
<keyword evidence="4 14" id="KW-0732">Signal</keyword>
<keyword evidence="6 13" id="KW-1133">Transmembrane helix</keyword>
<evidence type="ECO:0000259" key="15">
    <source>
        <dbReference type="Pfam" id="PF22850"/>
    </source>
</evidence>
<sequence>MRLQLFLAAFLIAATVAISYDEYGHGRFTYYSTGIATESNDAILTGFPFKLEYFGLTSDSSASPYWVIPSSCEMSSGYTATDNPLEVTCPEPGEQRFTVYKNGDDTTADSWYIKILGDYAKYHWVVADSTLTGLAVPLGTGTRTLNLWVVDMETCDADELLGEALVPSTTSKRLTSGLRNIGLVPQIGISTDSVISITSDVVWNTTINAWQLNYTADYPTLSMVRVSSNGASFFGHHVRTVSHMLTATDLPREPSAFTEDVTGVIAGWTSGWQLNPCAVNPSVQIARPTGTFTRFRFTLVNFREASKLYYIEQGALDGTADTTAVSLLDIMPTTTSILALTALGSVYYTEGSTWSAATGLTSAVSSIVAPAAYDPLRDEDDNLSAQNKVYAAYSATDGFFLSTDNGATWSALAVDLGAYTTALSYIVSSVEAKTLNILASDGATIHTFVHTVDAVGDETTTDNGAVEDIDTIHPWTSPSPYIIGTGTSVKVSPNGGATWLDSDFDSRDAARPAPNLDAGESITKVSPRGSFVLLQSTTNRVFVGVFGHTSANEISAGIAVDGTGLISSAPWGQAVYTMQAQFGGVGYRSLSVNELVSTKIPLFVEATDSNSQNEPDVCPADIFKWVYGPALYLDIGDTATVALEDASSILMTQSVAGWAAVDISGNTATIRQNPNTINLTNHDSWQKSMHSVSLIWSPYSVGTGCAAATMTVEESTLIAYTSEYQIYTATELPHVVTTASLSSTAGAMHPTTRVRFGCPPNRHLRVKEVSFDPSDCAIFATGDRHDFSQEFSLWEYLRPGPAVASSYAADGFDSYDVAAYGCPISVYQGTDGWKPTLQLYDGPTYVKDVEADYVIYELRGRTDFTYNATEGDVGCTHGAQTWGYMTDGCAKDRWECWTKTNYIPCTEDTGRSYGSSDIYDVLNNAGDNAIVFTADGADGVFLFRARVLDPEFSFCELTVDFAVDTYGAPISVLVTFLVVLSGIIASAVWVCCSYSYYKRRKFKLTIK</sequence>
<evidence type="ECO:0000256" key="7">
    <source>
        <dbReference type="ARBA" id="ARBA00023069"/>
    </source>
</evidence>
<name>A0A8J6E6S0_9EUKA</name>
<evidence type="ECO:0000313" key="17">
    <source>
        <dbReference type="Proteomes" id="UP000717585"/>
    </source>
</evidence>
<feature type="chain" id="PRO_5035218046" evidence="14">
    <location>
        <begin position="20"/>
        <end position="1007"/>
    </location>
</feature>
<dbReference type="Proteomes" id="UP000717585">
    <property type="component" value="Unassembled WGS sequence"/>
</dbReference>
<evidence type="ECO:0000256" key="4">
    <source>
        <dbReference type="ARBA" id="ARBA00022729"/>
    </source>
</evidence>
<evidence type="ECO:0000256" key="10">
    <source>
        <dbReference type="ARBA" id="ARBA00023180"/>
    </source>
</evidence>
<gene>
    <name evidence="16" type="ORF">J8273_8524</name>
</gene>
<dbReference type="Gene3D" id="2.130.10.10">
    <property type="entry name" value="YVTN repeat-like/Quinoprotein amine dehydrogenase"/>
    <property type="match status" value="1"/>
</dbReference>
<dbReference type="EMBL" id="JAHDYR010000067">
    <property type="protein sequence ID" value="KAG9389845.1"/>
    <property type="molecule type" value="Genomic_DNA"/>
</dbReference>
<evidence type="ECO:0000256" key="6">
    <source>
        <dbReference type="ARBA" id="ARBA00022989"/>
    </source>
</evidence>
<reference evidence="16" key="1">
    <citation type="submission" date="2021-05" db="EMBL/GenBank/DDBJ databases">
        <title>A free-living protist that lacks canonical eukaryotic 1 DNA replication and segregation systems.</title>
        <authorList>
            <person name="Salas-Leiva D.E."/>
            <person name="Tromer E.C."/>
            <person name="Curtis B.A."/>
            <person name="Jerlstrom-Hultqvist J."/>
            <person name="Kolisko M."/>
            <person name="Yi Z."/>
            <person name="Salas-Leiva J.S."/>
            <person name="Gallot-Lavallee L."/>
            <person name="Kops G.J.P.L."/>
            <person name="Archibald J.M."/>
            <person name="Simpson A.G.B."/>
            <person name="Roger A.J."/>
        </authorList>
    </citation>
    <scope>NUCLEOTIDE SEQUENCE</scope>
    <source>
        <strain evidence="16">BICM</strain>
    </source>
</reference>
<feature type="signal peptide" evidence="14">
    <location>
        <begin position="1"/>
        <end position="19"/>
    </location>
</feature>
<comment type="subcellular location">
    <subcellularLocation>
        <location evidence="12">Cell projection</location>
        <location evidence="12">Cilium</location>
        <location evidence="12">Flagellum membrane</location>
        <topology evidence="12">Single-pass type I membrane protein</topology>
    </subcellularLocation>
</comment>
<dbReference type="InterPro" id="IPR015943">
    <property type="entry name" value="WD40/YVTN_repeat-like_dom_sf"/>
</dbReference>
<evidence type="ECO:0000256" key="12">
    <source>
        <dbReference type="ARBA" id="ARBA00037793"/>
    </source>
</evidence>
<comment type="similarity">
    <text evidence="1">Belongs to the CATSPERD family.</text>
</comment>
<evidence type="ECO:0000256" key="8">
    <source>
        <dbReference type="ARBA" id="ARBA00023136"/>
    </source>
</evidence>
<evidence type="ECO:0000256" key="2">
    <source>
        <dbReference type="ARBA" id="ARBA00022475"/>
    </source>
</evidence>
<dbReference type="OrthoDB" id="5968869at2759"/>
<accession>A0A8J6E6S0</accession>
<evidence type="ECO:0000256" key="5">
    <source>
        <dbReference type="ARBA" id="ARBA00022846"/>
    </source>
</evidence>
<dbReference type="GO" id="GO:0036128">
    <property type="term" value="C:CatSper complex"/>
    <property type="evidence" value="ECO:0007669"/>
    <property type="project" value="InterPro"/>
</dbReference>
<dbReference type="PANTHER" id="PTHR33722">
    <property type="entry name" value="CATION CHANNEL SPERM-ASSOCIATED PROTEIN SUBUNIT DELTA-RELATED"/>
    <property type="match status" value="1"/>
</dbReference>
<evidence type="ECO:0000256" key="13">
    <source>
        <dbReference type="SAM" id="Phobius"/>
    </source>
</evidence>
<keyword evidence="8 13" id="KW-0472">Membrane</keyword>
<dbReference type="SUPFAM" id="SSF110296">
    <property type="entry name" value="Oligoxyloglucan reducing end-specific cellobiohydrolase"/>
    <property type="match status" value="1"/>
</dbReference>
<organism evidence="16 17">
    <name type="scientific">Carpediemonas membranifera</name>
    <dbReference type="NCBI Taxonomy" id="201153"/>
    <lineage>
        <taxon>Eukaryota</taxon>
        <taxon>Metamonada</taxon>
        <taxon>Carpediemonas-like organisms</taxon>
        <taxon>Carpediemonas</taxon>
    </lineage>
</organism>
<keyword evidence="11" id="KW-0966">Cell projection</keyword>
<evidence type="ECO:0000313" key="16">
    <source>
        <dbReference type="EMBL" id="KAG9389845.1"/>
    </source>
</evidence>
<keyword evidence="7" id="KW-0969">Cilium</keyword>
<dbReference type="InterPro" id="IPR053814">
    <property type="entry name" value="CATSPERD/E_C"/>
</dbReference>
<keyword evidence="2" id="KW-1003">Cell membrane</keyword>
<keyword evidence="5" id="KW-0282">Flagellum</keyword>
<keyword evidence="10" id="KW-0325">Glycoprotein</keyword>
<feature type="domain" description="CATSPERD/E C-terminal" evidence="15">
    <location>
        <begin position="813"/>
        <end position="990"/>
    </location>
</feature>
<evidence type="ECO:0000256" key="9">
    <source>
        <dbReference type="ARBA" id="ARBA00023157"/>
    </source>
</evidence>
<dbReference type="GO" id="GO:0030317">
    <property type="term" value="P:flagellated sperm motility"/>
    <property type="evidence" value="ECO:0007669"/>
    <property type="project" value="TreeGrafter"/>
</dbReference>
<proteinExistence type="inferred from homology"/>
<dbReference type="Pfam" id="PF22850">
    <property type="entry name" value="CATSPERD-E_C"/>
    <property type="match status" value="1"/>
</dbReference>
<protein>
    <submittedName>
        <fullName evidence="16">Cation channel sperm-associated protein subunit delta/epsilon</fullName>
    </submittedName>
</protein>
<dbReference type="AlphaFoldDB" id="A0A8J6E6S0"/>
<feature type="transmembrane region" description="Helical" evidence="13">
    <location>
        <begin position="972"/>
        <end position="997"/>
    </location>
</feature>
<dbReference type="InterPro" id="IPR028751">
    <property type="entry name" value="CATSPERD/E"/>
</dbReference>
<keyword evidence="9" id="KW-1015">Disulfide bond</keyword>